<organism evidence="1 2">
    <name type="scientific">Tulasnella calospora MUT 4182</name>
    <dbReference type="NCBI Taxonomy" id="1051891"/>
    <lineage>
        <taxon>Eukaryota</taxon>
        <taxon>Fungi</taxon>
        <taxon>Dikarya</taxon>
        <taxon>Basidiomycota</taxon>
        <taxon>Agaricomycotina</taxon>
        <taxon>Agaricomycetes</taxon>
        <taxon>Cantharellales</taxon>
        <taxon>Tulasnellaceae</taxon>
        <taxon>Tulasnella</taxon>
    </lineage>
</organism>
<sequence length="699" mass="79903">MFPARPNSHRTRVNPSRKIFSENRFSSATLSLVSFFYKIILLAALQEQAAGYYDRLRSLRLVAASWSGLIGDYPRCWSIIRSQDPEPIWRMARSLRVPREHQTMLVKAIVDHMPRVRTLHILDRDLEYLIANTPTAPRLRSLLLHPEADNDSAIAPSVLLTLWAPNLRYINLYRSRVVWKELLWSDLEYLRIDTDYRVQEPSMEEIFTRKLPIVKLKALEILELDGEGPALETLSSIIASPKFCKVYLDDEAEYYKDEALRTIGKFASAIANGDKDGTVLKLAAEPLLNVFTMGGLRVVLSSSTPDKPNPLMRGVLGLLPVIDSFCPNISHLSIPALNEALASALGGGGKEWLFPHLESLSITRYPGRLNAIKVVGPHLKAFEAGELVAKLKQFSLLFHRPREMDKVELAELKTLVPEFKLFHVRISGQSPSPENSEPSSSPFSPPCGQVEWFWQDLAHSRDPLKLVNKVSQRPKISDLWYNSIEQWQGLENMHRRWTPQIPLHTIDDLTIEVFHEIISLAALEEQLDGHYDRLRSLRLVATSWSALIDDYPQCWTIISSSDPEPTWGWPYKNPKQQRSTSTLGRFAYQKTIRRLYFDARDENLRPETLRSICKFAPRIANDDETKSLLKLSARRCDNRFTMGDLDIMLSCQAYDRLNPWVKFVHILERLTPEECSAVKTVEIYDMDFASGVGDEMLLI</sequence>
<dbReference type="Proteomes" id="UP000054248">
    <property type="component" value="Unassembled WGS sequence"/>
</dbReference>
<dbReference type="AlphaFoldDB" id="A0A0C3QL58"/>
<name>A0A0C3QL58_9AGAM</name>
<evidence type="ECO:0000313" key="1">
    <source>
        <dbReference type="EMBL" id="KIO33390.1"/>
    </source>
</evidence>
<keyword evidence="2" id="KW-1185">Reference proteome</keyword>
<gene>
    <name evidence="1" type="ORF">M407DRAFT_233039</name>
</gene>
<evidence type="ECO:0000313" key="2">
    <source>
        <dbReference type="Proteomes" id="UP000054248"/>
    </source>
</evidence>
<accession>A0A0C3QL58</accession>
<proteinExistence type="predicted"/>
<protein>
    <submittedName>
        <fullName evidence="1">Uncharacterized protein</fullName>
    </submittedName>
</protein>
<reference evidence="2" key="2">
    <citation type="submission" date="2015-01" db="EMBL/GenBank/DDBJ databases">
        <title>Evolutionary Origins and Diversification of the Mycorrhizal Mutualists.</title>
        <authorList>
            <consortium name="DOE Joint Genome Institute"/>
            <consortium name="Mycorrhizal Genomics Consortium"/>
            <person name="Kohler A."/>
            <person name="Kuo A."/>
            <person name="Nagy L.G."/>
            <person name="Floudas D."/>
            <person name="Copeland A."/>
            <person name="Barry K.W."/>
            <person name="Cichocki N."/>
            <person name="Veneault-Fourrey C."/>
            <person name="LaButti K."/>
            <person name="Lindquist E.A."/>
            <person name="Lipzen A."/>
            <person name="Lundell T."/>
            <person name="Morin E."/>
            <person name="Murat C."/>
            <person name="Riley R."/>
            <person name="Ohm R."/>
            <person name="Sun H."/>
            <person name="Tunlid A."/>
            <person name="Henrissat B."/>
            <person name="Grigoriev I.V."/>
            <person name="Hibbett D.S."/>
            <person name="Martin F."/>
        </authorList>
    </citation>
    <scope>NUCLEOTIDE SEQUENCE [LARGE SCALE GENOMIC DNA]</scope>
    <source>
        <strain evidence="2">MUT 4182</strain>
    </source>
</reference>
<reference evidence="1 2" key="1">
    <citation type="submission" date="2014-04" db="EMBL/GenBank/DDBJ databases">
        <authorList>
            <consortium name="DOE Joint Genome Institute"/>
            <person name="Kuo A."/>
            <person name="Girlanda M."/>
            <person name="Perotto S."/>
            <person name="Kohler A."/>
            <person name="Nagy L.G."/>
            <person name="Floudas D."/>
            <person name="Copeland A."/>
            <person name="Barry K.W."/>
            <person name="Cichocki N."/>
            <person name="Veneault-Fourrey C."/>
            <person name="LaButti K."/>
            <person name="Lindquist E.A."/>
            <person name="Lipzen A."/>
            <person name="Lundell T."/>
            <person name="Morin E."/>
            <person name="Murat C."/>
            <person name="Sun H."/>
            <person name="Tunlid A."/>
            <person name="Henrissat B."/>
            <person name="Grigoriev I.V."/>
            <person name="Hibbett D.S."/>
            <person name="Martin F."/>
            <person name="Nordberg H.P."/>
            <person name="Cantor M.N."/>
            <person name="Hua S.X."/>
        </authorList>
    </citation>
    <scope>NUCLEOTIDE SEQUENCE [LARGE SCALE GENOMIC DNA]</scope>
    <source>
        <strain evidence="1 2">MUT 4182</strain>
    </source>
</reference>
<dbReference type="HOGENOM" id="CLU_394404_0_0_1"/>
<dbReference type="EMBL" id="KN822948">
    <property type="protein sequence ID" value="KIO33390.1"/>
    <property type="molecule type" value="Genomic_DNA"/>
</dbReference>